<organism evidence="2 3">
    <name type="scientific">Halorientalis pallida</name>
    <dbReference type="NCBI Taxonomy" id="2479928"/>
    <lineage>
        <taxon>Archaea</taxon>
        <taxon>Methanobacteriati</taxon>
        <taxon>Methanobacteriota</taxon>
        <taxon>Stenosarchaea group</taxon>
        <taxon>Halobacteria</taxon>
        <taxon>Halobacteriales</taxon>
        <taxon>Haloarculaceae</taxon>
        <taxon>Halorientalis</taxon>
    </lineage>
</organism>
<proteinExistence type="predicted"/>
<evidence type="ECO:0000256" key="1">
    <source>
        <dbReference type="SAM" id="MobiDB-lite"/>
    </source>
</evidence>
<feature type="region of interest" description="Disordered" evidence="1">
    <location>
        <begin position="1"/>
        <end position="22"/>
    </location>
</feature>
<dbReference type="OrthoDB" id="35899at2157"/>
<comment type="caution">
    <text evidence="2">The sequence shown here is derived from an EMBL/GenBank/DDBJ whole genome shotgun (WGS) entry which is preliminary data.</text>
</comment>
<reference evidence="2 3" key="1">
    <citation type="submission" date="2019-01" db="EMBL/GenBank/DDBJ databases">
        <title>Halorientalis sp. F13-25 a new haloarchaeum isolated from hypersaline water.</title>
        <authorList>
            <person name="Ana D.-V."/>
            <person name="Cristina S.-P."/>
            <person name="Antonio V."/>
        </authorList>
    </citation>
    <scope>NUCLEOTIDE SEQUENCE [LARGE SCALE GENOMIC DNA]</scope>
    <source>
        <strain evidence="2 3">F13-25</strain>
    </source>
</reference>
<accession>A0A498L4W5</accession>
<dbReference type="InterPro" id="IPR023375">
    <property type="entry name" value="ADC_dom_sf"/>
</dbReference>
<dbReference type="GO" id="GO:0016829">
    <property type="term" value="F:lyase activity"/>
    <property type="evidence" value="ECO:0007669"/>
    <property type="project" value="InterPro"/>
</dbReference>
<gene>
    <name evidence="2" type="ORF">EAF64_03365</name>
</gene>
<dbReference type="AlphaFoldDB" id="A0A498L4W5"/>
<dbReference type="Gene3D" id="2.40.400.10">
    <property type="entry name" value="Acetoacetate decarboxylase-like"/>
    <property type="match status" value="1"/>
</dbReference>
<evidence type="ECO:0000313" key="3">
    <source>
        <dbReference type="Proteomes" id="UP000289691"/>
    </source>
</evidence>
<dbReference type="SUPFAM" id="SSF160104">
    <property type="entry name" value="Acetoacetate decarboxylase-like"/>
    <property type="match status" value="1"/>
</dbReference>
<dbReference type="Pfam" id="PF06314">
    <property type="entry name" value="ADC"/>
    <property type="match status" value="1"/>
</dbReference>
<feature type="compositionally biased region" description="Polar residues" evidence="1">
    <location>
        <begin position="8"/>
        <end position="22"/>
    </location>
</feature>
<keyword evidence="3" id="KW-1185">Reference proteome</keyword>
<dbReference type="EMBL" id="RDFA01000001">
    <property type="protein sequence ID" value="RXK51684.1"/>
    <property type="molecule type" value="Genomic_DNA"/>
</dbReference>
<protein>
    <submittedName>
        <fullName evidence="2">Acetoacetate decarboxylase</fullName>
    </submittedName>
</protein>
<dbReference type="Proteomes" id="UP000289691">
    <property type="component" value="Unassembled WGS sequence"/>
</dbReference>
<dbReference type="InterPro" id="IPR010451">
    <property type="entry name" value="Acetoacetate_decarboxylase"/>
</dbReference>
<evidence type="ECO:0000313" key="2">
    <source>
        <dbReference type="EMBL" id="RXK51684.1"/>
    </source>
</evidence>
<sequence>MTGAGRGTTPQPGGTVGESITLSTGETVSVPLSTEATVYGAIFSADRGAVDELLPRGLEPIRATPRRAAVTFLAVEYHRIGDDAMPPYDEFSVMFPAVETGARSWPLASLFTHGASGYVWYLPVTTEPAKALGVDIWGYPKEVAEIDHDAHVAGRRTTVSAEGRDVITLDVERAPAIDQVQEGASYTVEDGTLLREPLTLDGNLGAWPFSAQAEWTLGDHPRADRLRELDLGSRALARLWFDGEFVIGAGEPVGTV</sequence>
<name>A0A498L4W5_9EURY</name>